<dbReference type="Pfam" id="PF10032">
    <property type="entry name" value="Pho88"/>
    <property type="match status" value="1"/>
</dbReference>
<dbReference type="EMBL" id="LN890962">
    <property type="protein sequence ID" value="CUS14066.1"/>
    <property type="molecule type" value="Genomic_DNA"/>
</dbReference>
<dbReference type="InterPro" id="IPR012098">
    <property type="entry name" value="SND3_fun"/>
</dbReference>
<dbReference type="PANTHER" id="PTHR28112">
    <property type="entry name" value="SRP-INDEPENDENT TARGETING PROTEIN 3"/>
    <property type="match status" value="1"/>
</dbReference>
<dbReference type="GO" id="GO:0005739">
    <property type="term" value="C:mitochondrion"/>
    <property type="evidence" value="ECO:0007669"/>
    <property type="project" value="TreeGrafter"/>
</dbReference>
<keyword evidence="2" id="KW-0472">Membrane</keyword>
<dbReference type="PIRSF" id="PIRSF008756">
    <property type="entry name" value="P_tr_PHO88"/>
    <property type="match status" value="1"/>
</dbReference>
<evidence type="ECO:0000256" key="2">
    <source>
        <dbReference type="SAM" id="Phobius"/>
    </source>
</evidence>
<evidence type="ECO:0000313" key="3">
    <source>
        <dbReference type="EMBL" id="CUS14066.1"/>
    </source>
</evidence>
<dbReference type="Proteomes" id="UP001412239">
    <property type="component" value="Unassembled WGS sequence"/>
</dbReference>
<feature type="transmembrane region" description="Helical" evidence="2">
    <location>
        <begin position="94"/>
        <end position="113"/>
    </location>
</feature>
<accession>A0A292Q2N2</accession>
<feature type="region of interest" description="Disordered" evidence="1">
    <location>
        <begin position="162"/>
        <end position="188"/>
    </location>
</feature>
<name>A0A292Q2N2_9PEZI</name>
<feature type="compositionally biased region" description="Basic and acidic residues" evidence="1">
    <location>
        <begin position="168"/>
        <end position="188"/>
    </location>
</feature>
<proteinExistence type="predicted"/>
<reference evidence="3" key="1">
    <citation type="submission" date="2015-10" db="EMBL/GenBank/DDBJ databases">
        <authorList>
            <person name="Regsiter A."/>
            <person name="william w."/>
        </authorList>
    </citation>
    <scope>NUCLEOTIDE SEQUENCE</scope>
    <source>
        <strain evidence="3">Montdore</strain>
    </source>
</reference>
<gene>
    <name evidence="3" type="ORF">GSTUAT00001796001</name>
</gene>
<dbReference type="PANTHER" id="PTHR28112:SF1">
    <property type="entry name" value="SRP-INDEPENDENT TARGETING PROTEIN 3"/>
    <property type="match status" value="1"/>
</dbReference>
<evidence type="ECO:0000256" key="1">
    <source>
        <dbReference type="SAM" id="MobiDB-lite"/>
    </source>
</evidence>
<keyword evidence="2" id="KW-0812">Transmembrane</keyword>
<evidence type="ECO:0000313" key="4">
    <source>
        <dbReference type="Proteomes" id="UP001412239"/>
    </source>
</evidence>
<sequence length="188" mass="20637">MNAQVANIVIILGMMQVAKKVPFDDPNVLNGVRAMYVLSNVIILSLYMYVRGQIDKKNDNTTMKYLEPAAPLSGDQPKLVTTTIAAYDRDQLKAAFKSVLMGVGMMGVMHFYMKYTNPLLIQSIIPLKTAFESKLVQIHVLGKPAIGDLKRPWKAGGMMQGMQGGDVVSDKKSIDEAERSGRGGAKEE</sequence>
<dbReference type="AlphaFoldDB" id="A0A292Q2N2"/>
<feature type="transmembrane region" description="Helical" evidence="2">
    <location>
        <begin position="32"/>
        <end position="50"/>
    </location>
</feature>
<keyword evidence="2" id="KW-1133">Transmembrane helix</keyword>
<dbReference type="GO" id="GO:0005783">
    <property type="term" value="C:endoplasmic reticulum"/>
    <property type="evidence" value="ECO:0007669"/>
    <property type="project" value="InterPro"/>
</dbReference>
<keyword evidence="4" id="KW-1185">Reference proteome</keyword>
<evidence type="ECO:0008006" key="5">
    <source>
        <dbReference type="Google" id="ProtNLM"/>
    </source>
</evidence>
<dbReference type="GO" id="GO:0045047">
    <property type="term" value="P:protein targeting to ER"/>
    <property type="evidence" value="ECO:0007669"/>
    <property type="project" value="InterPro"/>
</dbReference>
<organism evidence="3 4">
    <name type="scientific">Tuber aestivum</name>
    <name type="common">summer truffle</name>
    <dbReference type="NCBI Taxonomy" id="59557"/>
    <lineage>
        <taxon>Eukaryota</taxon>
        <taxon>Fungi</taxon>
        <taxon>Dikarya</taxon>
        <taxon>Ascomycota</taxon>
        <taxon>Pezizomycotina</taxon>
        <taxon>Pezizomycetes</taxon>
        <taxon>Pezizales</taxon>
        <taxon>Tuberaceae</taxon>
        <taxon>Tuber</taxon>
    </lineage>
</organism>
<protein>
    <recommendedName>
        <fullName evidence="5">Inorganic phosphate transport PHO88</fullName>
    </recommendedName>
</protein>